<name>A0ABM1R2W5_CAMSA</name>
<dbReference type="PANTHER" id="PTHR46527">
    <property type="entry name" value="NUCLEOPORIN-LIKE PROTEIN 2"/>
    <property type="match status" value="1"/>
</dbReference>
<evidence type="ECO:0000256" key="5">
    <source>
        <dbReference type="ARBA" id="ARBA00023242"/>
    </source>
</evidence>
<evidence type="ECO:0000256" key="7">
    <source>
        <dbReference type="SAM" id="MobiDB-lite"/>
    </source>
</evidence>
<keyword evidence="5" id="KW-0539">Nucleus</keyword>
<evidence type="ECO:0000256" key="2">
    <source>
        <dbReference type="ARBA" id="ARBA00022723"/>
    </source>
</evidence>
<dbReference type="InterPro" id="IPR036855">
    <property type="entry name" value="Znf_CCCH_sf"/>
</dbReference>
<dbReference type="InterPro" id="IPR000571">
    <property type="entry name" value="Znf_CCCH"/>
</dbReference>
<reference evidence="9" key="1">
    <citation type="journal article" date="2014" name="Nat. Commun.">
        <title>The emerging biofuel crop Camelina sativa retains a highly undifferentiated hexaploid genome structure.</title>
        <authorList>
            <person name="Kagale S."/>
            <person name="Koh C."/>
            <person name="Nixon J."/>
            <person name="Bollina V."/>
            <person name="Clarke W.E."/>
            <person name="Tuteja R."/>
            <person name="Spillane C."/>
            <person name="Robinson S.J."/>
            <person name="Links M.G."/>
            <person name="Clarke C."/>
            <person name="Higgins E.E."/>
            <person name="Huebert T."/>
            <person name="Sharpe A.G."/>
            <person name="Parkin I.A."/>
        </authorList>
    </citation>
    <scope>NUCLEOTIDE SEQUENCE [LARGE SCALE GENOMIC DNA]</scope>
    <source>
        <strain evidence="9">cv. DH55</strain>
    </source>
</reference>
<dbReference type="InterPro" id="IPR041367">
    <property type="entry name" value="Znf-CCCH_4"/>
</dbReference>
<dbReference type="PROSITE" id="PS50103">
    <property type="entry name" value="ZF_C3H1"/>
    <property type="match status" value="1"/>
</dbReference>
<dbReference type="SMART" id="SM00356">
    <property type="entry name" value="ZnF_C3H1"/>
    <property type="match status" value="1"/>
</dbReference>
<evidence type="ECO:0000313" key="10">
    <source>
        <dbReference type="RefSeq" id="XP_019093353.1"/>
    </source>
</evidence>
<accession>A0ABM1R2W5</accession>
<keyword evidence="2 6" id="KW-0479">Metal-binding</keyword>
<keyword evidence="4 6" id="KW-0862">Zinc</keyword>
<evidence type="ECO:0000256" key="4">
    <source>
        <dbReference type="ARBA" id="ARBA00022833"/>
    </source>
</evidence>
<evidence type="ECO:0000313" key="9">
    <source>
        <dbReference type="Proteomes" id="UP000694864"/>
    </source>
</evidence>
<feature type="compositionally biased region" description="Low complexity" evidence="7">
    <location>
        <begin position="80"/>
        <end position="102"/>
    </location>
</feature>
<dbReference type="Gene3D" id="4.10.1000.10">
    <property type="entry name" value="Zinc finger, CCCH-type"/>
    <property type="match status" value="1"/>
</dbReference>
<evidence type="ECO:0000256" key="1">
    <source>
        <dbReference type="ARBA" id="ARBA00004123"/>
    </source>
</evidence>
<feature type="compositionally biased region" description="Polar residues" evidence="7">
    <location>
        <begin position="257"/>
        <end position="277"/>
    </location>
</feature>
<feature type="region of interest" description="Disordered" evidence="7">
    <location>
        <begin position="220"/>
        <end position="241"/>
    </location>
</feature>
<protein>
    <submittedName>
        <fullName evidence="10">Zinc finger CCCH domain-containing protein 16-like</fullName>
    </submittedName>
</protein>
<dbReference type="GeneID" id="104753854"/>
<evidence type="ECO:0000256" key="3">
    <source>
        <dbReference type="ARBA" id="ARBA00022771"/>
    </source>
</evidence>
<dbReference type="Pfam" id="PF18044">
    <property type="entry name" value="zf-CCCH_4"/>
    <property type="match status" value="1"/>
</dbReference>
<feature type="region of interest" description="Disordered" evidence="7">
    <location>
        <begin position="257"/>
        <end position="279"/>
    </location>
</feature>
<feature type="zinc finger region" description="C3H1-type" evidence="6">
    <location>
        <begin position="1"/>
        <end position="27"/>
    </location>
</feature>
<evidence type="ECO:0000256" key="6">
    <source>
        <dbReference type="PROSITE-ProRule" id="PRU00723"/>
    </source>
</evidence>
<keyword evidence="9" id="KW-1185">Reference proteome</keyword>
<dbReference type="Proteomes" id="UP000694864">
    <property type="component" value="Chromosome 16"/>
</dbReference>
<reference evidence="10" key="2">
    <citation type="submission" date="2025-08" db="UniProtKB">
        <authorList>
            <consortium name="RefSeq"/>
        </authorList>
    </citation>
    <scope>IDENTIFICATION</scope>
    <source>
        <tissue evidence="10">Leaf</tissue>
    </source>
</reference>
<proteinExistence type="predicted"/>
<organism evidence="9 10">
    <name type="scientific">Camelina sativa</name>
    <name type="common">False flax</name>
    <name type="synonym">Myagrum sativum</name>
    <dbReference type="NCBI Taxonomy" id="90675"/>
    <lineage>
        <taxon>Eukaryota</taxon>
        <taxon>Viridiplantae</taxon>
        <taxon>Streptophyta</taxon>
        <taxon>Embryophyta</taxon>
        <taxon>Tracheophyta</taxon>
        <taxon>Spermatophyta</taxon>
        <taxon>Magnoliopsida</taxon>
        <taxon>eudicotyledons</taxon>
        <taxon>Gunneridae</taxon>
        <taxon>Pentapetalae</taxon>
        <taxon>rosids</taxon>
        <taxon>malvids</taxon>
        <taxon>Brassicales</taxon>
        <taxon>Brassicaceae</taxon>
        <taxon>Camelineae</taxon>
        <taxon>Camelina</taxon>
    </lineage>
</organism>
<dbReference type="PANTHER" id="PTHR46527:SF1">
    <property type="entry name" value="NUCLEOPORIN NUP42"/>
    <property type="match status" value="1"/>
</dbReference>
<sequence length="468" mass="50474">MRKELCRNFQRGSCRFGENCRFLHPQQAKPNNPFGFGSQQQPQQQQQQKSSNPFGFGVQSGGASSRPNQFQPFENTWSRTGSTPNAAAGASAQQTGGKQTQSADHKCTDPAACKRVMQDDFKNERPMWKLTCYGHWKYFPCDVTGDISYEELRALAYDEAKRGIPLQSIVERERNLQNSKIAEFESFLRNPYKGSVTANQSPFAAPTPNIFPPTNQINSSPPAFSGFNQQPAFPNTNAGGLSSSGPLNAFASFSHQSNNQQTTFPNTNAGGVSSSGPPNLFASFNQQSNNQQAAFPNINAGGVSSSGPSNAFASFNKQPNAFSVNTPQPVPSGPSGFQTHPSVAFKPASFGPGPGLPTTPQNNNIFGRPTPTPAPNTSQTAFNFNVPVASFTAPAVDTTNTSSGTELQIQGDPVDSSIWLKEKWNPGEIPEQAPPDAFVCDPVDSSIWLKEKWNPGEIPEQAPPDAFV</sequence>
<dbReference type="RefSeq" id="XP_019093353.1">
    <property type="nucleotide sequence ID" value="XM_019237808.1"/>
</dbReference>
<keyword evidence="3 6" id="KW-0863">Zinc-finger</keyword>
<gene>
    <name evidence="10" type="primary">LOC104753854</name>
</gene>
<feature type="domain" description="C3H1-type" evidence="8">
    <location>
        <begin position="1"/>
        <end position="27"/>
    </location>
</feature>
<feature type="compositionally biased region" description="Polar residues" evidence="7">
    <location>
        <begin position="61"/>
        <end position="79"/>
    </location>
</feature>
<feature type="compositionally biased region" description="Low complexity" evidence="7">
    <location>
        <begin position="39"/>
        <end position="48"/>
    </location>
</feature>
<comment type="subcellular location">
    <subcellularLocation>
        <location evidence="1">Nucleus</location>
    </subcellularLocation>
</comment>
<evidence type="ECO:0000259" key="8">
    <source>
        <dbReference type="PROSITE" id="PS50103"/>
    </source>
</evidence>
<dbReference type="SUPFAM" id="SSF90229">
    <property type="entry name" value="CCCH zinc finger"/>
    <property type="match status" value="1"/>
</dbReference>
<dbReference type="InterPro" id="IPR051767">
    <property type="entry name" value="Nucleoporin_NUP42"/>
</dbReference>
<feature type="region of interest" description="Disordered" evidence="7">
    <location>
        <begin position="25"/>
        <end position="107"/>
    </location>
</feature>